<comment type="caution">
    <text evidence="2">The sequence shown here is derived from an EMBL/GenBank/DDBJ whole genome shotgun (WGS) entry which is preliminary data.</text>
</comment>
<dbReference type="AlphaFoldDB" id="A0A4Y2AC51"/>
<gene>
    <name evidence="2" type="ORF">AVEN_41797_1</name>
</gene>
<dbReference type="Proteomes" id="UP000499080">
    <property type="component" value="Unassembled WGS sequence"/>
</dbReference>
<organism evidence="2 3">
    <name type="scientific">Araneus ventricosus</name>
    <name type="common">Orbweaver spider</name>
    <name type="synonym">Epeira ventricosa</name>
    <dbReference type="NCBI Taxonomy" id="182803"/>
    <lineage>
        <taxon>Eukaryota</taxon>
        <taxon>Metazoa</taxon>
        <taxon>Ecdysozoa</taxon>
        <taxon>Arthropoda</taxon>
        <taxon>Chelicerata</taxon>
        <taxon>Arachnida</taxon>
        <taxon>Araneae</taxon>
        <taxon>Araneomorphae</taxon>
        <taxon>Entelegynae</taxon>
        <taxon>Araneoidea</taxon>
        <taxon>Araneidae</taxon>
        <taxon>Araneus</taxon>
    </lineage>
</organism>
<feature type="compositionally biased region" description="Polar residues" evidence="1">
    <location>
        <begin position="1"/>
        <end position="11"/>
    </location>
</feature>
<feature type="region of interest" description="Disordered" evidence="1">
    <location>
        <begin position="1"/>
        <end position="97"/>
    </location>
</feature>
<protein>
    <submittedName>
        <fullName evidence="2">Uncharacterized protein</fullName>
    </submittedName>
</protein>
<name>A0A4Y2AC51_ARAVE</name>
<keyword evidence="3" id="KW-1185">Reference proteome</keyword>
<sequence>MNQTPAKSPSEANDRAQMSPIVNQTSQVAKLKQMTGRNNANREPTRAKSPGEARMTGRNVANQSEPNATSRMNQTRAKSHEPNASQVAMNQTRAKSP</sequence>
<dbReference type="EMBL" id="BGPR01000012">
    <property type="protein sequence ID" value="GBL77382.1"/>
    <property type="molecule type" value="Genomic_DNA"/>
</dbReference>
<reference evidence="2 3" key="1">
    <citation type="journal article" date="2019" name="Sci. Rep.">
        <title>Orb-weaving spider Araneus ventricosus genome elucidates the spidroin gene catalogue.</title>
        <authorList>
            <person name="Kono N."/>
            <person name="Nakamura H."/>
            <person name="Ohtoshi R."/>
            <person name="Moran D.A.P."/>
            <person name="Shinohara A."/>
            <person name="Yoshida Y."/>
            <person name="Fujiwara M."/>
            <person name="Mori M."/>
            <person name="Tomita M."/>
            <person name="Arakawa K."/>
        </authorList>
    </citation>
    <scope>NUCLEOTIDE SEQUENCE [LARGE SCALE GENOMIC DNA]</scope>
</reference>
<evidence type="ECO:0000313" key="2">
    <source>
        <dbReference type="EMBL" id="GBL77382.1"/>
    </source>
</evidence>
<accession>A0A4Y2AC51</accession>
<proteinExistence type="predicted"/>
<evidence type="ECO:0000313" key="3">
    <source>
        <dbReference type="Proteomes" id="UP000499080"/>
    </source>
</evidence>
<evidence type="ECO:0000256" key="1">
    <source>
        <dbReference type="SAM" id="MobiDB-lite"/>
    </source>
</evidence>
<feature type="compositionally biased region" description="Polar residues" evidence="1">
    <location>
        <begin position="59"/>
        <end position="97"/>
    </location>
</feature>